<feature type="domain" description="Condensation" evidence="1">
    <location>
        <begin position="3"/>
        <end position="183"/>
    </location>
</feature>
<name>A0A0D1KVT2_BACIU</name>
<dbReference type="PATRIC" id="fig|1423.173.peg.1744"/>
<reference evidence="2 3" key="1">
    <citation type="submission" date="2014-12" db="EMBL/GenBank/DDBJ databases">
        <title>Comparative genome analysis of Bacillus coagulans HM-08, Clostridium butyricum HM-68, Bacillus subtilis HM-66 and Bacillus licheniformis BL-09.</title>
        <authorList>
            <person name="Zhang H."/>
        </authorList>
    </citation>
    <scope>NUCLEOTIDE SEQUENCE [LARGE SCALE GENOMIC DNA]</scope>
    <source>
        <strain evidence="2 3">HM-66</strain>
    </source>
</reference>
<comment type="caution">
    <text evidence="2">The sequence shown here is derived from an EMBL/GenBank/DDBJ whole genome shotgun (WGS) entry which is preliminary data.</text>
</comment>
<evidence type="ECO:0000313" key="3">
    <source>
        <dbReference type="Proteomes" id="UP000032247"/>
    </source>
</evidence>
<dbReference type="GO" id="GO:0003824">
    <property type="term" value="F:catalytic activity"/>
    <property type="evidence" value="ECO:0007669"/>
    <property type="project" value="InterPro"/>
</dbReference>
<dbReference type="AlphaFoldDB" id="A0A0D1KVT2"/>
<dbReference type="InterPro" id="IPR001242">
    <property type="entry name" value="Condensation_dom"/>
</dbReference>
<dbReference type="SUPFAM" id="SSF52777">
    <property type="entry name" value="CoA-dependent acyltransferases"/>
    <property type="match status" value="1"/>
</dbReference>
<evidence type="ECO:0000313" key="2">
    <source>
        <dbReference type="EMBL" id="KIU12860.1"/>
    </source>
</evidence>
<dbReference type="Gene3D" id="3.30.559.10">
    <property type="entry name" value="Chloramphenicol acetyltransferase-like domain"/>
    <property type="match status" value="1"/>
</dbReference>
<dbReference type="Proteomes" id="UP000032247">
    <property type="component" value="Unassembled WGS sequence"/>
</dbReference>
<dbReference type="EMBL" id="JXBC01000002">
    <property type="protein sequence ID" value="KIU12860.1"/>
    <property type="molecule type" value="Genomic_DNA"/>
</dbReference>
<protein>
    <submittedName>
        <fullName evidence="2">Plipastatin synthetase</fullName>
    </submittedName>
</protein>
<sequence length="206" mass="24531">MSEHTYSLTHAQRRVWFTELLEPDTSICNLTACVKFKGNIELDTLEGALNHSISRNDAIRFQLLEGEELEPRLHLTEYKYYPLRIIDFSNVEMIEIEQWIQDQASIPFKLFNSPLYQFYLLRIDSHEVWLFAKFHHIIMDGISLNVMGNQIIDLYQKMKKKDPLPDQPEPSYLSYIEKESQYHLRGLQRTVYFGRKPLSTRWNTTR</sequence>
<proteinExistence type="predicted"/>
<gene>
    <name evidence="2" type="ORF">SC09_Contig19orf01454</name>
</gene>
<dbReference type="InterPro" id="IPR023213">
    <property type="entry name" value="CAT-like_dom_sf"/>
</dbReference>
<dbReference type="GO" id="GO:0008610">
    <property type="term" value="P:lipid biosynthetic process"/>
    <property type="evidence" value="ECO:0007669"/>
    <property type="project" value="UniProtKB-ARBA"/>
</dbReference>
<evidence type="ECO:0000259" key="1">
    <source>
        <dbReference type="Pfam" id="PF00668"/>
    </source>
</evidence>
<accession>A0A0D1KVT2</accession>
<organism evidence="2 3">
    <name type="scientific">Bacillus subtilis</name>
    <dbReference type="NCBI Taxonomy" id="1423"/>
    <lineage>
        <taxon>Bacteria</taxon>
        <taxon>Bacillati</taxon>
        <taxon>Bacillota</taxon>
        <taxon>Bacilli</taxon>
        <taxon>Bacillales</taxon>
        <taxon>Bacillaceae</taxon>
        <taxon>Bacillus</taxon>
    </lineage>
</organism>
<dbReference type="Pfam" id="PF00668">
    <property type="entry name" value="Condensation"/>
    <property type="match status" value="1"/>
</dbReference>